<evidence type="ECO:0000313" key="2">
    <source>
        <dbReference type="Proteomes" id="UP000185904"/>
    </source>
</evidence>
<dbReference type="RefSeq" id="XP_022495781.1">
    <property type="nucleotide sequence ID" value="XM_022648262.1"/>
</dbReference>
<dbReference type="OrthoDB" id="4127862at2759"/>
<comment type="caution">
    <text evidence="1">The sequence shown here is derived from an EMBL/GenBank/DDBJ whole genome shotgun (WGS) entry which is preliminary data.</text>
</comment>
<proteinExistence type="predicted"/>
<organism evidence="1 2">
    <name type="scientific">Fonsecaea nubica</name>
    <dbReference type="NCBI Taxonomy" id="856822"/>
    <lineage>
        <taxon>Eukaryota</taxon>
        <taxon>Fungi</taxon>
        <taxon>Dikarya</taxon>
        <taxon>Ascomycota</taxon>
        <taxon>Pezizomycotina</taxon>
        <taxon>Eurotiomycetes</taxon>
        <taxon>Chaetothyriomycetidae</taxon>
        <taxon>Chaetothyriales</taxon>
        <taxon>Herpotrichiellaceae</taxon>
        <taxon>Fonsecaea</taxon>
    </lineage>
</organism>
<keyword evidence="2" id="KW-1185">Reference proteome</keyword>
<dbReference type="AlphaFoldDB" id="A0A178CBN2"/>
<name>A0A178CBN2_9EURO</name>
<gene>
    <name evidence="1" type="ORF">AYO20_09997</name>
</gene>
<protein>
    <submittedName>
        <fullName evidence="1">Uncharacterized protein</fullName>
    </submittedName>
</protein>
<sequence length="130" mass="15443">MAPPSSIMRLFKTDKNLKLISKADRPTPRPKGQKVSPEELRRVREMMRQRYTLDLEIWGLRNVRNHNREIVEDKMRRADALLACIRATVAAMDGRDYFSRDDEYQKLREIKARVMVGGRDWMQNPPWNED</sequence>
<reference evidence="1 2" key="1">
    <citation type="submission" date="2016-03" db="EMBL/GenBank/DDBJ databases">
        <title>The draft genome sequence of Fonsecaea nubica causative agent of cutaneous subcutaneous infection in human host.</title>
        <authorList>
            <person name="Costa F."/>
            <person name="Sybren D.H."/>
            <person name="Raittz R.T."/>
            <person name="Weiss V.A."/>
            <person name="Leao A.C."/>
            <person name="Gomes R."/>
            <person name="De Souza E.M."/>
            <person name="Pedrosa F.O."/>
            <person name="Steffens M.B."/>
            <person name="Bombassaro A."/>
            <person name="Tadra-Sfeir M.Z."/>
            <person name="Moreno L.F."/>
            <person name="Najafzadeh M.J."/>
            <person name="Felipe M.S."/>
            <person name="Teixeira M."/>
            <person name="Sun J."/>
            <person name="Xi L."/>
            <person name="Castro M.A."/>
            <person name="Vicente V.A."/>
        </authorList>
    </citation>
    <scope>NUCLEOTIDE SEQUENCE [LARGE SCALE GENOMIC DNA]</scope>
    <source>
        <strain evidence="1 2">CBS 269.64</strain>
    </source>
</reference>
<dbReference type="GeneID" id="34593391"/>
<evidence type="ECO:0000313" key="1">
    <source>
        <dbReference type="EMBL" id="OAL26656.1"/>
    </source>
</evidence>
<dbReference type="Proteomes" id="UP000185904">
    <property type="component" value="Unassembled WGS sequence"/>
</dbReference>
<accession>A0A178CBN2</accession>
<dbReference type="EMBL" id="LVCJ01000100">
    <property type="protein sequence ID" value="OAL26656.1"/>
    <property type="molecule type" value="Genomic_DNA"/>
</dbReference>